<dbReference type="InterPro" id="IPR036779">
    <property type="entry name" value="LysM_dom_sf"/>
</dbReference>
<evidence type="ECO:0000313" key="3">
    <source>
        <dbReference type="EMBL" id="ASK63402.1"/>
    </source>
</evidence>
<protein>
    <submittedName>
        <fullName evidence="3">Cell wall-binding protein</fullName>
    </submittedName>
</protein>
<dbReference type="CDD" id="cd22786">
    <property type="entry name" value="DPBB_YuiC-like"/>
    <property type="match status" value="1"/>
</dbReference>
<organism evidence="3 4">
    <name type="scientific">Virgibacillus phasianinus</name>
    <dbReference type="NCBI Taxonomy" id="2017483"/>
    <lineage>
        <taxon>Bacteria</taxon>
        <taxon>Bacillati</taxon>
        <taxon>Bacillota</taxon>
        <taxon>Bacilli</taxon>
        <taxon>Bacillales</taxon>
        <taxon>Bacillaceae</taxon>
        <taxon>Virgibacillus</taxon>
    </lineage>
</organism>
<gene>
    <name evidence="3" type="ORF">CFK37_15165</name>
</gene>
<sequence>MKKLVSLFVGLIMIGIFATTVAAEEYEVKKGDTLWDIANNHNIEVEELMNVNGLNSTLIHPKQILKLNGHKNKYYIVHKGDTLSGISKSYGDSVTVADLKAWNDLSSDLIITGEQIIVNGTETVQQEVNQLSADVSQAPVKADPVIKEKAGKEVTQSIKKKEAKQSNVEGRTLTVEATAYTANCAGCSGVTATGVNLNENENAKVIAVDPSVIPLGTKVYVEDYGYAVAADTGGAINGQKIDVHFSTKDEAYSWGRKTVDITILE</sequence>
<dbReference type="EMBL" id="CP022315">
    <property type="protein sequence ID" value="ASK63402.1"/>
    <property type="molecule type" value="Genomic_DNA"/>
</dbReference>
<dbReference type="PANTHER" id="PTHR39160">
    <property type="entry name" value="CELL WALL-BINDING PROTEIN YOCH"/>
    <property type="match status" value="1"/>
</dbReference>
<dbReference type="OrthoDB" id="9798935at2"/>
<dbReference type="GO" id="GO:0004553">
    <property type="term" value="F:hydrolase activity, hydrolyzing O-glycosyl compounds"/>
    <property type="evidence" value="ECO:0007669"/>
    <property type="project" value="InterPro"/>
</dbReference>
<proteinExistence type="predicted"/>
<feature type="domain" description="LysM" evidence="2">
    <location>
        <begin position="24"/>
        <end position="67"/>
    </location>
</feature>
<dbReference type="InterPro" id="IPR010611">
    <property type="entry name" value="3D_dom"/>
</dbReference>
<dbReference type="GO" id="GO:0019867">
    <property type="term" value="C:outer membrane"/>
    <property type="evidence" value="ECO:0007669"/>
    <property type="project" value="InterPro"/>
</dbReference>
<dbReference type="PANTHER" id="PTHR39160:SF6">
    <property type="entry name" value="CELL WALL-BINDING PROTEIN YOCH"/>
    <property type="match status" value="1"/>
</dbReference>
<accession>A0A220U5Z8</accession>
<dbReference type="SUPFAM" id="SSF54106">
    <property type="entry name" value="LysM domain"/>
    <property type="match status" value="2"/>
</dbReference>
<dbReference type="Proteomes" id="UP000198312">
    <property type="component" value="Chromosome"/>
</dbReference>
<keyword evidence="1" id="KW-0732">Signal</keyword>
<dbReference type="InterPro" id="IPR036908">
    <property type="entry name" value="RlpA-like_sf"/>
</dbReference>
<dbReference type="GO" id="GO:0009254">
    <property type="term" value="P:peptidoglycan turnover"/>
    <property type="evidence" value="ECO:0007669"/>
    <property type="project" value="InterPro"/>
</dbReference>
<dbReference type="SMART" id="SM00257">
    <property type="entry name" value="LysM"/>
    <property type="match status" value="2"/>
</dbReference>
<dbReference type="Gene3D" id="2.40.40.10">
    <property type="entry name" value="RlpA-like domain"/>
    <property type="match status" value="1"/>
</dbReference>
<dbReference type="AlphaFoldDB" id="A0A220U5Z8"/>
<evidence type="ECO:0000256" key="1">
    <source>
        <dbReference type="ARBA" id="ARBA00022729"/>
    </source>
</evidence>
<dbReference type="KEGG" id="vil:CFK37_15165"/>
<reference evidence="3 4" key="1">
    <citation type="submission" date="2017-07" db="EMBL/GenBank/DDBJ databases">
        <title>Virgibacillus sp. LM2416.</title>
        <authorList>
            <person name="Tak E.J."/>
            <person name="Bae J.-W."/>
        </authorList>
    </citation>
    <scope>NUCLEOTIDE SEQUENCE [LARGE SCALE GENOMIC DNA]</scope>
    <source>
        <strain evidence="3 4">LM2416</strain>
    </source>
</reference>
<dbReference type="CDD" id="cd00118">
    <property type="entry name" value="LysM"/>
    <property type="match status" value="2"/>
</dbReference>
<dbReference type="Gene3D" id="3.10.350.10">
    <property type="entry name" value="LysM domain"/>
    <property type="match status" value="2"/>
</dbReference>
<dbReference type="RefSeq" id="WP_089062661.1">
    <property type="nucleotide sequence ID" value="NZ_CP022315.1"/>
</dbReference>
<evidence type="ECO:0000313" key="4">
    <source>
        <dbReference type="Proteomes" id="UP000198312"/>
    </source>
</evidence>
<dbReference type="Pfam" id="PF01476">
    <property type="entry name" value="LysM"/>
    <property type="match status" value="2"/>
</dbReference>
<dbReference type="SUPFAM" id="SSF50685">
    <property type="entry name" value="Barwin-like endoglucanases"/>
    <property type="match status" value="1"/>
</dbReference>
<feature type="domain" description="LysM" evidence="2">
    <location>
        <begin position="73"/>
        <end position="118"/>
    </location>
</feature>
<dbReference type="InterPro" id="IPR051933">
    <property type="entry name" value="Resuscitation_pf_RpfB"/>
</dbReference>
<evidence type="ECO:0000259" key="2">
    <source>
        <dbReference type="PROSITE" id="PS51782"/>
    </source>
</evidence>
<dbReference type="InterPro" id="IPR018392">
    <property type="entry name" value="LysM"/>
</dbReference>
<dbReference type="Pfam" id="PF06725">
    <property type="entry name" value="3D"/>
    <property type="match status" value="1"/>
</dbReference>
<dbReference type="PROSITE" id="PS51782">
    <property type="entry name" value="LYSM"/>
    <property type="match status" value="2"/>
</dbReference>
<name>A0A220U5Z8_9BACI</name>
<keyword evidence="4" id="KW-1185">Reference proteome</keyword>